<proteinExistence type="predicted"/>
<dbReference type="STRING" id="262209.AWH69_08270"/>
<sequence length="179" mass="18075">MTPHPVAAAALDELRAHGLTLGCAESLTGGLLSAAVVAVPGASDVHRGAVVAYAAEVKAQVLGVDRSLLDAVGTVHPDVAAAMAKGAQRVLRCDVALATTGVAGPGPSEGHPAGTVHLACAWGEEVHLRRLDLPGGRAEVREASVRGALDLLLAVASSHARGTVGFSTQPHVEREEGRS</sequence>
<dbReference type="Gene3D" id="3.90.950.20">
    <property type="entry name" value="CinA-like"/>
    <property type="match status" value="1"/>
</dbReference>
<evidence type="ECO:0000313" key="3">
    <source>
        <dbReference type="Proteomes" id="UP000076976"/>
    </source>
</evidence>
<organism evidence="2 3">
    <name type="scientific">Janibacter melonis</name>
    <dbReference type="NCBI Taxonomy" id="262209"/>
    <lineage>
        <taxon>Bacteria</taxon>
        <taxon>Bacillati</taxon>
        <taxon>Actinomycetota</taxon>
        <taxon>Actinomycetes</taxon>
        <taxon>Micrococcales</taxon>
        <taxon>Intrasporangiaceae</taxon>
        <taxon>Janibacter</taxon>
    </lineage>
</organism>
<dbReference type="InterPro" id="IPR036653">
    <property type="entry name" value="CinA-like_C"/>
</dbReference>
<dbReference type="NCBIfam" id="TIGR00199">
    <property type="entry name" value="PncC_domain"/>
    <property type="match status" value="1"/>
</dbReference>
<name>A0A176QE71_9MICO</name>
<keyword evidence="3" id="KW-1185">Reference proteome</keyword>
<dbReference type="InterPro" id="IPR008136">
    <property type="entry name" value="CinA_C"/>
</dbReference>
<dbReference type="AlphaFoldDB" id="A0A176QE71"/>
<gene>
    <name evidence="2" type="ORF">AWH69_08270</name>
</gene>
<dbReference type="SUPFAM" id="SSF142433">
    <property type="entry name" value="CinA-like"/>
    <property type="match status" value="1"/>
</dbReference>
<protein>
    <recommendedName>
        <fullName evidence="1">CinA C-terminal domain-containing protein</fullName>
    </recommendedName>
</protein>
<evidence type="ECO:0000259" key="1">
    <source>
        <dbReference type="Pfam" id="PF02464"/>
    </source>
</evidence>
<dbReference type="RefSeq" id="WP_068273924.1">
    <property type="nucleotide sequence ID" value="NZ_LQZG01000002.1"/>
</dbReference>
<evidence type="ECO:0000313" key="2">
    <source>
        <dbReference type="EMBL" id="OAB87995.1"/>
    </source>
</evidence>
<dbReference type="Proteomes" id="UP000076976">
    <property type="component" value="Unassembled WGS sequence"/>
</dbReference>
<dbReference type="Pfam" id="PF02464">
    <property type="entry name" value="CinA"/>
    <property type="match status" value="1"/>
</dbReference>
<accession>A0A176QE71</accession>
<reference evidence="2 3" key="1">
    <citation type="submission" date="2016-01" db="EMBL/GenBank/DDBJ databases">
        <title>Janibacter melonis strain CD11_4 genome sequencing and assembly.</title>
        <authorList>
            <person name="Nair G.R."/>
            <person name="Kaur G."/>
            <person name="Chander A.M."/>
            <person name="Mayilraj S."/>
        </authorList>
    </citation>
    <scope>NUCLEOTIDE SEQUENCE [LARGE SCALE GENOMIC DNA]</scope>
    <source>
        <strain evidence="2 3">CD11-4</strain>
    </source>
</reference>
<comment type="caution">
    <text evidence="2">The sequence shown here is derived from an EMBL/GenBank/DDBJ whole genome shotgun (WGS) entry which is preliminary data.</text>
</comment>
<dbReference type="EMBL" id="LQZG01000002">
    <property type="protein sequence ID" value="OAB87995.1"/>
    <property type="molecule type" value="Genomic_DNA"/>
</dbReference>
<feature type="domain" description="CinA C-terminal" evidence="1">
    <location>
        <begin position="6"/>
        <end position="154"/>
    </location>
</feature>